<organism evidence="1 2">
    <name type="scientific">Streptomyces violaceus</name>
    <name type="common">Streptomyces venezuelae</name>
    <dbReference type="NCBI Taxonomy" id="1936"/>
    <lineage>
        <taxon>Bacteria</taxon>
        <taxon>Bacillati</taxon>
        <taxon>Actinomycetota</taxon>
        <taxon>Actinomycetes</taxon>
        <taxon>Kitasatosporales</taxon>
        <taxon>Streptomycetaceae</taxon>
        <taxon>Streptomyces</taxon>
    </lineage>
</organism>
<accession>A0ABZ1P2X1</accession>
<dbReference type="Proteomes" id="UP001341259">
    <property type="component" value="Chromosome"/>
</dbReference>
<name>A0ABZ1P2X1_STRVL</name>
<protein>
    <submittedName>
        <fullName evidence="1">Uncharacterized protein</fullName>
    </submittedName>
</protein>
<dbReference type="RefSeq" id="WP_328345357.1">
    <property type="nucleotide sequence ID" value="NZ_CP107906.1"/>
</dbReference>
<dbReference type="EMBL" id="CP107906">
    <property type="protein sequence ID" value="WUG97969.1"/>
    <property type="molecule type" value="Genomic_DNA"/>
</dbReference>
<evidence type="ECO:0000313" key="2">
    <source>
        <dbReference type="Proteomes" id="UP001341259"/>
    </source>
</evidence>
<evidence type="ECO:0000313" key="1">
    <source>
        <dbReference type="EMBL" id="WUG97969.1"/>
    </source>
</evidence>
<gene>
    <name evidence="1" type="ORF">OHB29_36015</name>
</gene>
<sequence length="46" mass="4900">MTSAIDGPFLEGDGIERARTAFADGLLPEIDIVDERIGASWRAPVA</sequence>
<keyword evidence="2" id="KW-1185">Reference proteome</keyword>
<reference evidence="1 2" key="1">
    <citation type="submission" date="2022-10" db="EMBL/GenBank/DDBJ databases">
        <title>The complete genomes of actinobacterial strains from the NBC collection.</title>
        <authorList>
            <person name="Joergensen T.S."/>
            <person name="Alvarez Arevalo M."/>
            <person name="Sterndorff E.B."/>
            <person name="Faurdal D."/>
            <person name="Vuksanovic O."/>
            <person name="Mourched A.-S."/>
            <person name="Charusanti P."/>
            <person name="Shaw S."/>
            <person name="Blin K."/>
            <person name="Weber T."/>
        </authorList>
    </citation>
    <scope>NUCLEOTIDE SEQUENCE [LARGE SCALE GENOMIC DNA]</scope>
    <source>
        <strain evidence="1 2">NBC_00456</strain>
    </source>
</reference>
<proteinExistence type="predicted"/>